<name>A0A831XLY3_GEOME</name>
<dbReference type="Gene3D" id="1.10.390.10">
    <property type="entry name" value="Neutral Protease Domain 2"/>
    <property type="match status" value="1"/>
</dbReference>
<protein>
    <submittedName>
        <fullName evidence="5">M1 family peptidase</fullName>
    </submittedName>
</protein>
<dbReference type="PANTHER" id="PTHR45726:SF3">
    <property type="entry name" value="LEUKOTRIENE A-4 HYDROLASE"/>
    <property type="match status" value="1"/>
</dbReference>
<dbReference type="InterPro" id="IPR027268">
    <property type="entry name" value="Peptidase_M4/M1_CTD_sf"/>
</dbReference>
<evidence type="ECO:0000256" key="1">
    <source>
        <dbReference type="PIRSR" id="PIRSR634015-1"/>
    </source>
</evidence>
<dbReference type="GO" id="GO:0008237">
    <property type="term" value="F:metallopeptidase activity"/>
    <property type="evidence" value="ECO:0007669"/>
    <property type="project" value="InterPro"/>
</dbReference>
<accession>A0A831XLY3</accession>
<keyword evidence="2" id="KW-0479">Metal-binding</keyword>
<feature type="binding site" evidence="2">
    <location>
        <position position="315"/>
    </location>
    <ligand>
        <name>Zn(2+)</name>
        <dbReference type="ChEBI" id="CHEBI:29105"/>
        <note>catalytic</note>
    </ligand>
</feature>
<sequence length="689" mass="74098">MRTLAFFLVALVSPLMLLPACSARGEGRPLRQDIAVRLEPERHLLSGESTLELASGAPDRIAFTLNERATVERVTVDGREAASRRTGESLVVTLPRGGGTTSHRVTVRYRCTFNDPAPERPVVTEDPSYGVSGAITPRGTYLGSDARWYPSPETLPKIRRVTVTAPAGMEAITAGRRIARSTVGGAATSTWEESIPLEGLSLSAGPYVIAERSVDGIPLYTYLYPENYPLAERYLEASAGYLRFYAEKFGPYPFEKFAVVENFFPTGYGFPSYTLIGGTVIRLPFIVHTSLPHEIAHCWWGNGVLVDHRQGNWSEGLATYLADHLLEERKSAREGRDYRFRILADYASLAGEGDDFPLARFLGRVDPASRSIGYGKGAMLFHMIRKRIGDEAFFGALREIFREKRFSVASWDDFTKAFSRAGGEDLGPFVAPWLQRPGGPRLALAGVATRRHGPGWLVTGAVRGGGGYPLGVTVRVEAGGSRHDRTLELEGDETPFAVPVPAAPERVVLDPEVDLFRILSPAELPPTVNRLKGSRALTAVVARGCGVSDGTLRLLLRSLGQGDAPLLREEAADASLLAGRDLLLCGVPGRSGLLPPLPRGVVPASGGFAVNGTSHDGAGDLLLAVATRPGDPGRVAALLLANSPAAAEAAVLRITHYGRYGILVFSDGENRVKEIPLPTGGGSVVTFKQ</sequence>
<dbReference type="GO" id="GO:0008270">
    <property type="term" value="F:zinc ion binding"/>
    <property type="evidence" value="ECO:0007669"/>
    <property type="project" value="InterPro"/>
</dbReference>
<feature type="binding site" evidence="2">
    <location>
        <position position="293"/>
    </location>
    <ligand>
        <name>Zn(2+)</name>
        <dbReference type="ChEBI" id="CHEBI:29105"/>
        <note>catalytic</note>
    </ligand>
</feature>
<gene>
    <name evidence="5" type="ORF">ENQ87_08720</name>
</gene>
<feature type="active site" description="Proton donor" evidence="1">
    <location>
        <position position="374"/>
    </location>
</feature>
<evidence type="ECO:0000313" key="5">
    <source>
        <dbReference type="EMBL" id="HEN42446.1"/>
    </source>
</evidence>
<keyword evidence="2" id="KW-0862">Zinc</keyword>
<dbReference type="EMBL" id="DSOV01000039">
    <property type="protein sequence ID" value="HEN42446.1"/>
    <property type="molecule type" value="Genomic_DNA"/>
</dbReference>
<keyword evidence="3" id="KW-0732">Signal</keyword>
<dbReference type="InterPro" id="IPR034015">
    <property type="entry name" value="M1_LTA4H"/>
</dbReference>
<proteinExistence type="predicted"/>
<feature type="binding site" evidence="2">
    <location>
        <position position="297"/>
    </location>
    <ligand>
        <name>Zn(2+)</name>
        <dbReference type="ChEBI" id="CHEBI:29105"/>
        <note>catalytic</note>
    </ligand>
</feature>
<reference evidence="5" key="1">
    <citation type="journal article" date="2020" name="mSystems">
        <title>Genome- and Community-Level Interaction Insights into Carbon Utilization and Element Cycling Functions of Hydrothermarchaeota in Hydrothermal Sediment.</title>
        <authorList>
            <person name="Zhou Z."/>
            <person name="Liu Y."/>
            <person name="Xu W."/>
            <person name="Pan J."/>
            <person name="Luo Z.H."/>
            <person name="Li M."/>
        </authorList>
    </citation>
    <scope>NUCLEOTIDE SEQUENCE [LARGE SCALE GENOMIC DNA]</scope>
    <source>
        <strain evidence="5">SpSt-349</strain>
    </source>
</reference>
<dbReference type="Pfam" id="PF01433">
    <property type="entry name" value="Peptidase_M1"/>
    <property type="match status" value="1"/>
</dbReference>
<comment type="caution">
    <text evidence="5">The sequence shown here is derived from an EMBL/GenBank/DDBJ whole genome shotgun (WGS) entry which is preliminary data.</text>
</comment>
<dbReference type="InterPro" id="IPR014782">
    <property type="entry name" value="Peptidase_M1_dom"/>
</dbReference>
<dbReference type="SUPFAM" id="SSF55486">
    <property type="entry name" value="Metalloproteases ('zincins'), catalytic domain"/>
    <property type="match status" value="1"/>
</dbReference>
<feature type="chain" id="PRO_5032431023" evidence="3">
    <location>
        <begin position="23"/>
        <end position="689"/>
    </location>
</feature>
<evidence type="ECO:0000256" key="2">
    <source>
        <dbReference type="PIRSR" id="PIRSR634015-3"/>
    </source>
</evidence>
<feature type="active site" description="Proton acceptor" evidence="1">
    <location>
        <position position="294"/>
    </location>
</feature>
<feature type="domain" description="Peptidase M1 membrane alanine aminopeptidase" evidence="4">
    <location>
        <begin position="292"/>
        <end position="433"/>
    </location>
</feature>
<feature type="signal peptide" evidence="3">
    <location>
        <begin position="1"/>
        <end position="22"/>
    </location>
</feature>
<organism evidence="5">
    <name type="scientific">Geobacter metallireducens</name>
    <dbReference type="NCBI Taxonomy" id="28232"/>
    <lineage>
        <taxon>Bacteria</taxon>
        <taxon>Pseudomonadati</taxon>
        <taxon>Thermodesulfobacteriota</taxon>
        <taxon>Desulfuromonadia</taxon>
        <taxon>Geobacterales</taxon>
        <taxon>Geobacteraceae</taxon>
        <taxon>Geobacter</taxon>
    </lineage>
</organism>
<evidence type="ECO:0000259" key="4">
    <source>
        <dbReference type="Pfam" id="PF01433"/>
    </source>
</evidence>
<comment type="cofactor">
    <cofactor evidence="2">
        <name>Zn(2+)</name>
        <dbReference type="ChEBI" id="CHEBI:29105"/>
    </cofactor>
    <text evidence="2">Binds 1 zinc ion per subunit.</text>
</comment>
<dbReference type="AlphaFoldDB" id="A0A831XLY3"/>
<dbReference type="PANTHER" id="PTHR45726">
    <property type="entry name" value="LEUKOTRIENE A-4 HYDROLASE"/>
    <property type="match status" value="1"/>
</dbReference>
<evidence type="ECO:0000256" key="3">
    <source>
        <dbReference type="SAM" id="SignalP"/>
    </source>
</evidence>